<name>A0A6S8EFW2_9STRA</name>
<dbReference type="EMBL" id="HBIJ01019384">
    <property type="protein sequence ID" value="CAE0371928.1"/>
    <property type="molecule type" value="Transcribed_RNA"/>
</dbReference>
<accession>A0A6S8EFW2</accession>
<evidence type="ECO:0000313" key="1">
    <source>
        <dbReference type="EMBL" id="CAE0371925.1"/>
    </source>
</evidence>
<organism evidence="1">
    <name type="scientific">Aureoumbra lagunensis</name>
    <dbReference type="NCBI Taxonomy" id="44058"/>
    <lineage>
        <taxon>Eukaryota</taxon>
        <taxon>Sar</taxon>
        <taxon>Stramenopiles</taxon>
        <taxon>Ochrophyta</taxon>
        <taxon>Pelagophyceae</taxon>
        <taxon>Pelagomonadales</taxon>
        <taxon>Aureoumbra</taxon>
    </lineage>
</organism>
<proteinExistence type="predicted"/>
<dbReference type="EMBL" id="HBIJ01019377">
    <property type="protein sequence ID" value="CAE0371925.1"/>
    <property type="molecule type" value="Transcribed_RNA"/>
</dbReference>
<dbReference type="EMBL" id="HBIJ01019383">
    <property type="protein sequence ID" value="CAE0371927.1"/>
    <property type="molecule type" value="Transcribed_RNA"/>
</dbReference>
<evidence type="ECO:0000313" key="3">
    <source>
        <dbReference type="EMBL" id="CAE0371927.1"/>
    </source>
</evidence>
<dbReference type="EMBL" id="HBIJ01019380">
    <property type="protein sequence ID" value="CAE0371926.1"/>
    <property type="molecule type" value="Transcribed_RNA"/>
</dbReference>
<sequence length="136" mass="15164">MPATESHQQLDHFIRAIASIAKATIVSASSRINSINLSTTRLRFYHDNLSYKYSLKQKSQMQQNRDRNINIEQLNNNTSSKIKVQYFGASSAAKVNTEINCYSKQNVIASAPSNAIASIIQEQSIPTKKSTTKTIV</sequence>
<dbReference type="AlphaFoldDB" id="A0A6S8EFW2"/>
<gene>
    <name evidence="1" type="ORF">ALAG00032_LOCUS12707</name>
    <name evidence="2" type="ORF">ALAG00032_LOCUS12708</name>
    <name evidence="3" type="ORF">ALAG00032_LOCUS12709</name>
    <name evidence="4" type="ORF">ALAG00032_LOCUS12710</name>
</gene>
<reference evidence="1" key="1">
    <citation type="submission" date="2021-01" db="EMBL/GenBank/DDBJ databases">
        <authorList>
            <person name="Corre E."/>
            <person name="Pelletier E."/>
            <person name="Niang G."/>
            <person name="Scheremetjew M."/>
            <person name="Finn R."/>
            <person name="Kale V."/>
            <person name="Holt S."/>
            <person name="Cochrane G."/>
            <person name="Meng A."/>
            <person name="Brown T."/>
            <person name="Cohen L."/>
        </authorList>
    </citation>
    <scope>NUCLEOTIDE SEQUENCE</scope>
    <source>
        <strain evidence="1">CCMP1510</strain>
    </source>
</reference>
<protein>
    <submittedName>
        <fullName evidence="1">Uncharacterized protein</fullName>
    </submittedName>
</protein>
<evidence type="ECO:0000313" key="2">
    <source>
        <dbReference type="EMBL" id="CAE0371926.1"/>
    </source>
</evidence>
<evidence type="ECO:0000313" key="4">
    <source>
        <dbReference type="EMBL" id="CAE0371928.1"/>
    </source>
</evidence>